<name>A0A382F853_9ZZZZ</name>
<proteinExistence type="predicted"/>
<reference evidence="1" key="1">
    <citation type="submission" date="2018-05" db="EMBL/GenBank/DDBJ databases">
        <authorList>
            <person name="Lanie J.A."/>
            <person name="Ng W.-L."/>
            <person name="Kazmierczak K.M."/>
            <person name="Andrzejewski T.M."/>
            <person name="Davidsen T.M."/>
            <person name="Wayne K.J."/>
            <person name="Tettelin H."/>
            <person name="Glass J.I."/>
            <person name="Rusch D."/>
            <person name="Podicherti R."/>
            <person name="Tsui H.-C.T."/>
            <person name="Winkler M.E."/>
        </authorList>
    </citation>
    <scope>NUCLEOTIDE SEQUENCE</scope>
</reference>
<organism evidence="1">
    <name type="scientific">marine metagenome</name>
    <dbReference type="NCBI Taxonomy" id="408172"/>
    <lineage>
        <taxon>unclassified sequences</taxon>
        <taxon>metagenomes</taxon>
        <taxon>ecological metagenomes</taxon>
    </lineage>
</organism>
<evidence type="ECO:0008006" key="2">
    <source>
        <dbReference type="Google" id="ProtNLM"/>
    </source>
</evidence>
<evidence type="ECO:0000313" key="1">
    <source>
        <dbReference type="EMBL" id="SVB58363.1"/>
    </source>
</evidence>
<sequence>MEFLNMDVTNDPYYNTELLNHINKQLNIKFKLGRVYFNGQYPGREGAFHTDDDNPKNHTVIIYTNKVYSWGWGGFTEFIDPKSGDHKVVAPVLYRAVFFPANILHKAYAFTQQDCPMRTSLNFKLEGE</sequence>
<dbReference type="AlphaFoldDB" id="A0A382F853"/>
<accession>A0A382F853</accession>
<gene>
    <name evidence="1" type="ORF">METZ01_LOCUS211217</name>
</gene>
<protein>
    <recommendedName>
        <fullName evidence="2">Prolyl 4-hydroxylase alpha subunit Fe(2+) 2OG dioxygenase domain-containing protein</fullName>
    </recommendedName>
</protein>
<dbReference type="Gene3D" id="2.60.120.620">
    <property type="entry name" value="q2cbj1_9rhob like domain"/>
    <property type="match status" value="1"/>
</dbReference>
<dbReference type="EMBL" id="UINC01048163">
    <property type="protein sequence ID" value="SVB58363.1"/>
    <property type="molecule type" value="Genomic_DNA"/>
</dbReference>